<name>A0A7X1HYN8_9ACTN</name>
<dbReference type="Proteomes" id="UP000517694">
    <property type="component" value="Unassembled WGS sequence"/>
</dbReference>
<feature type="region of interest" description="Disordered" evidence="1">
    <location>
        <begin position="141"/>
        <end position="178"/>
    </location>
</feature>
<feature type="compositionally biased region" description="Low complexity" evidence="1">
    <location>
        <begin position="32"/>
        <end position="62"/>
    </location>
</feature>
<dbReference type="AlphaFoldDB" id="A0A7X1HYN8"/>
<protein>
    <recommendedName>
        <fullName evidence="5">Secreted protein</fullName>
    </recommendedName>
</protein>
<feature type="compositionally biased region" description="Gly residues" evidence="1">
    <location>
        <begin position="154"/>
        <end position="178"/>
    </location>
</feature>
<evidence type="ECO:0000256" key="1">
    <source>
        <dbReference type="SAM" id="MobiDB-lite"/>
    </source>
</evidence>
<reference evidence="3 4" key="1">
    <citation type="submission" date="2020-08" db="EMBL/GenBank/DDBJ databases">
        <title>Whole-Genome Sequence of French Clinical Streptomyces mexicanus Strain Q0842.</title>
        <authorList>
            <person name="Boxberger M."/>
            <person name="La Scola B."/>
        </authorList>
    </citation>
    <scope>NUCLEOTIDE SEQUENCE [LARGE SCALE GENOMIC DNA]</scope>
    <source>
        <strain evidence="3 4">Marseille-Q0842</strain>
    </source>
</reference>
<gene>
    <name evidence="3" type="ORF">H1R13_11585</name>
</gene>
<feature type="region of interest" description="Disordered" evidence="1">
    <location>
        <begin position="30"/>
        <end position="73"/>
    </location>
</feature>
<comment type="caution">
    <text evidence="3">The sequence shown here is derived from an EMBL/GenBank/DDBJ whole genome shotgun (WGS) entry which is preliminary data.</text>
</comment>
<keyword evidence="4" id="KW-1185">Reference proteome</keyword>
<evidence type="ECO:0008006" key="5">
    <source>
        <dbReference type="Google" id="ProtNLM"/>
    </source>
</evidence>
<feature type="chain" id="PRO_5039477803" description="Secreted protein" evidence="2">
    <location>
        <begin position="25"/>
        <end position="234"/>
    </location>
</feature>
<accession>A0A7X1HYN8</accession>
<keyword evidence="2" id="KW-0732">Signal</keyword>
<feature type="signal peptide" evidence="2">
    <location>
        <begin position="1"/>
        <end position="24"/>
    </location>
</feature>
<sequence length="234" mass="22775">MRVPRVRRFTGTAVLLVAGALALAGCGDGDGDSAAPKAAHSAPASAATASQQPEEAASTEPASPTPTPTTPAATLRDYAGARIGTAIAAAKAGGVGYAVQLEGTGRRASSWSPDEKVCDQRTDTGGVTFTLARDGRDCAGRLLHTPAPTHAGSTGSGSTGSGGSGGSGGTGGSGGGGGGSTACAITSPAGNCYADGQFCAQRHHGMSTYGKGGEYLTCEQDAAGRWRWSDGAAG</sequence>
<proteinExistence type="predicted"/>
<evidence type="ECO:0000256" key="2">
    <source>
        <dbReference type="SAM" id="SignalP"/>
    </source>
</evidence>
<evidence type="ECO:0000313" key="3">
    <source>
        <dbReference type="EMBL" id="MBC2865620.1"/>
    </source>
</evidence>
<dbReference type="PROSITE" id="PS51257">
    <property type="entry name" value="PROKAR_LIPOPROTEIN"/>
    <property type="match status" value="1"/>
</dbReference>
<evidence type="ECO:0000313" key="4">
    <source>
        <dbReference type="Proteomes" id="UP000517694"/>
    </source>
</evidence>
<dbReference type="EMBL" id="JACMHY010000004">
    <property type="protein sequence ID" value="MBC2865620.1"/>
    <property type="molecule type" value="Genomic_DNA"/>
</dbReference>
<organism evidence="3 4">
    <name type="scientific">Streptomyces mexicanus</name>
    <dbReference type="NCBI Taxonomy" id="178566"/>
    <lineage>
        <taxon>Bacteria</taxon>
        <taxon>Bacillati</taxon>
        <taxon>Actinomycetota</taxon>
        <taxon>Actinomycetes</taxon>
        <taxon>Kitasatosporales</taxon>
        <taxon>Streptomycetaceae</taxon>
        <taxon>Streptomyces</taxon>
    </lineage>
</organism>